<dbReference type="EMBL" id="QXJK01000016">
    <property type="protein sequence ID" value="RIX33399.1"/>
    <property type="molecule type" value="Genomic_DNA"/>
</dbReference>
<comment type="catalytic activity">
    <reaction evidence="4">
        <text>dTDP-4-dehydro-6-deoxy-alpha-D-glucose = dTDP-4-dehydro-beta-L-rhamnose</text>
        <dbReference type="Rhea" id="RHEA:16969"/>
        <dbReference type="ChEBI" id="CHEBI:57649"/>
        <dbReference type="ChEBI" id="CHEBI:62830"/>
        <dbReference type="EC" id="5.1.3.13"/>
    </reaction>
</comment>
<dbReference type="STRING" id="1451189.CFAL_10505"/>
<dbReference type="CDD" id="cd00438">
    <property type="entry name" value="cupin_RmlC"/>
    <property type="match status" value="1"/>
</dbReference>
<dbReference type="Pfam" id="PF00908">
    <property type="entry name" value="dTDP_sugar_isom"/>
    <property type="match status" value="1"/>
</dbReference>
<dbReference type="SUPFAM" id="SSF51182">
    <property type="entry name" value="RmlC-like cupins"/>
    <property type="match status" value="1"/>
</dbReference>
<sequence length="239" mass="26329">MTQTSLNSADLTAALEGAAPGTIVELPIPGAWVFVPRVFGDERGSFHEWFRAEQFTEHLGYPFTVAQANLSRSAKNVVRGIHLAEVPPGQAKFVTCVSGVITDILVDLRVGSPTFGKHVSVELSEDNNFGLFVPLGVGHGFAAQSERATVSYLVTEAYNPEREFEVDAYDADLAIDWPVDADQAVLSEKDTKAPSVQDVHDRLPQWRETRGWEKELRQEWDEAMAAAEEWGDEPDSSGR</sequence>
<dbReference type="Gene3D" id="2.60.120.10">
    <property type="entry name" value="Jelly Rolls"/>
    <property type="match status" value="1"/>
</dbReference>
<comment type="function">
    <text evidence="4">Catalyzes the epimerization of the C3' and C5'positions of dTDP-6-deoxy-D-xylo-4-hexulose, forming dTDP-6-deoxy-L-lyxo-4-hexulose.</text>
</comment>
<gene>
    <name evidence="5" type="primary">rfbC</name>
    <name evidence="5" type="ORF">D3M95_10615</name>
</gene>
<dbReference type="GO" id="GO:0019305">
    <property type="term" value="P:dTDP-rhamnose biosynthetic process"/>
    <property type="evidence" value="ECO:0007669"/>
    <property type="project" value="UniProtKB-UniRule"/>
</dbReference>
<feature type="active site" description="Proton acceptor" evidence="2">
    <location>
        <position position="82"/>
    </location>
</feature>
<evidence type="ECO:0000313" key="5">
    <source>
        <dbReference type="EMBL" id="RIX33399.1"/>
    </source>
</evidence>
<keyword evidence="4 5" id="KW-0413">Isomerase</keyword>
<comment type="pathway">
    <text evidence="4">Carbohydrate biosynthesis; dTDP-L-rhamnose biosynthesis.</text>
</comment>
<evidence type="ECO:0000256" key="1">
    <source>
        <dbReference type="ARBA" id="ARBA00010154"/>
    </source>
</evidence>
<evidence type="ECO:0000256" key="4">
    <source>
        <dbReference type="RuleBase" id="RU364069"/>
    </source>
</evidence>
<evidence type="ECO:0000256" key="3">
    <source>
        <dbReference type="PIRSR" id="PIRSR600888-3"/>
    </source>
</evidence>
<keyword evidence="6" id="KW-1185">Reference proteome</keyword>
<name>A0A418Q4R8_9CORY</name>
<comment type="subunit">
    <text evidence="4">Homodimer.</text>
</comment>
<protein>
    <recommendedName>
        <fullName evidence="4">dTDP-4-dehydrorhamnose 3,5-epimerase</fullName>
        <ecNumber evidence="4">5.1.3.13</ecNumber>
    </recommendedName>
    <alternativeName>
        <fullName evidence="4">Thymidine diphospho-4-keto-rhamnose 3,5-epimerase</fullName>
    </alternativeName>
</protein>
<feature type="site" description="Participates in a stacking interaction with the thymidine ring of dTDP-4-oxo-6-deoxyglucose" evidence="3">
    <location>
        <position position="158"/>
    </location>
</feature>
<evidence type="ECO:0000313" key="6">
    <source>
        <dbReference type="Proteomes" id="UP000285278"/>
    </source>
</evidence>
<dbReference type="GO" id="GO:0000271">
    <property type="term" value="P:polysaccharide biosynthetic process"/>
    <property type="evidence" value="ECO:0007669"/>
    <property type="project" value="TreeGrafter"/>
</dbReference>
<dbReference type="OrthoDB" id="9800680at2"/>
<proteinExistence type="inferred from homology"/>
<evidence type="ECO:0000256" key="2">
    <source>
        <dbReference type="PIRSR" id="PIRSR600888-1"/>
    </source>
</evidence>
<organism evidence="5 6">
    <name type="scientific">Corynebacterium falsenii</name>
    <dbReference type="NCBI Taxonomy" id="108486"/>
    <lineage>
        <taxon>Bacteria</taxon>
        <taxon>Bacillati</taxon>
        <taxon>Actinomycetota</taxon>
        <taxon>Actinomycetes</taxon>
        <taxon>Mycobacteriales</taxon>
        <taxon>Corynebacteriaceae</taxon>
        <taxon>Corynebacterium</taxon>
    </lineage>
</organism>
<dbReference type="InterPro" id="IPR000888">
    <property type="entry name" value="RmlC-like"/>
</dbReference>
<dbReference type="Proteomes" id="UP000285278">
    <property type="component" value="Unassembled WGS sequence"/>
</dbReference>
<accession>A0A418Q4R8</accession>
<dbReference type="GO" id="GO:0005829">
    <property type="term" value="C:cytosol"/>
    <property type="evidence" value="ECO:0007669"/>
    <property type="project" value="TreeGrafter"/>
</dbReference>
<dbReference type="GO" id="GO:0008830">
    <property type="term" value="F:dTDP-4-dehydrorhamnose 3,5-epimerase activity"/>
    <property type="evidence" value="ECO:0007669"/>
    <property type="project" value="UniProtKB-UniRule"/>
</dbReference>
<dbReference type="AlphaFoldDB" id="A0A418Q4R8"/>
<dbReference type="EC" id="5.1.3.13" evidence="4"/>
<dbReference type="InterPro" id="IPR014710">
    <property type="entry name" value="RmlC-like_jellyroll"/>
</dbReference>
<reference evidence="5 6" key="1">
    <citation type="submission" date="2018-09" db="EMBL/GenBank/DDBJ databases">
        <title>Optimization and identification of Corynebacterium falsenii FN1-14 from fish paste.</title>
        <authorList>
            <person name="Daroonpunt R."/>
            <person name="Tanasupawat S."/>
        </authorList>
    </citation>
    <scope>NUCLEOTIDE SEQUENCE [LARGE SCALE GENOMIC DNA]</scope>
    <source>
        <strain evidence="5 6">FN1-14</strain>
    </source>
</reference>
<comment type="similarity">
    <text evidence="1 4">Belongs to the dTDP-4-dehydrorhamnose 3,5-epimerase family.</text>
</comment>
<dbReference type="RefSeq" id="WP_039910990.1">
    <property type="nucleotide sequence ID" value="NZ_CBCRUA010000002.1"/>
</dbReference>
<dbReference type="InterPro" id="IPR011051">
    <property type="entry name" value="RmlC_Cupin_sf"/>
</dbReference>
<dbReference type="PANTHER" id="PTHR21047:SF2">
    <property type="entry name" value="THYMIDINE DIPHOSPHO-4-KETO-RHAMNOSE 3,5-EPIMERASE"/>
    <property type="match status" value="1"/>
</dbReference>
<dbReference type="UniPathway" id="UPA00124"/>
<dbReference type="PANTHER" id="PTHR21047">
    <property type="entry name" value="DTDP-6-DEOXY-D-GLUCOSE-3,5 EPIMERASE"/>
    <property type="match status" value="1"/>
</dbReference>
<dbReference type="NCBIfam" id="TIGR01221">
    <property type="entry name" value="rmlC"/>
    <property type="match status" value="1"/>
</dbReference>
<feature type="active site" description="Proton donor" evidence="2">
    <location>
        <position position="152"/>
    </location>
</feature>
<comment type="caution">
    <text evidence="5">The sequence shown here is derived from an EMBL/GenBank/DDBJ whole genome shotgun (WGS) entry which is preliminary data.</text>
</comment>